<organism evidence="3 4">
    <name type="scientific">Aspergillus avenaceus</name>
    <dbReference type="NCBI Taxonomy" id="36643"/>
    <lineage>
        <taxon>Eukaryota</taxon>
        <taxon>Fungi</taxon>
        <taxon>Dikarya</taxon>
        <taxon>Ascomycota</taxon>
        <taxon>Pezizomycotina</taxon>
        <taxon>Eurotiomycetes</taxon>
        <taxon>Eurotiomycetidae</taxon>
        <taxon>Eurotiales</taxon>
        <taxon>Aspergillaceae</taxon>
        <taxon>Aspergillus</taxon>
        <taxon>Aspergillus subgen. Circumdati</taxon>
    </lineage>
</organism>
<dbReference type="Proteomes" id="UP000325780">
    <property type="component" value="Unassembled WGS sequence"/>
</dbReference>
<evidence type="ECO:0000259" key="1">
    <source>
        <dbReference type="Pfam" id="PF14033"/>
    </source>
</evidence>
<dbReference type="InterPro" id="IPR049192">
    <property type="entry name" value="DUF4246_C"/>
</dbReference>
<dbReference type="AlphaFoldDB" id="A0A5N6U9R9"/>
<dbReference type="PANTHER" id="PTHR33119:SF1">
    <property type="entry name" value="FE2OG DIOXYGENASE DOMAIN-CONTAINING PROTEIN"/>
    <property type="match status" value="1"/>
</dbReference>
<feature type="domain" description="DUF4246" evidence="2">
    <location>
        <begin position="7"/>
        <end position="78"/>
    </location>
</feature>
<dbReference type="Pfam" id="PF14033">
    <property type="entry name" value="DUF4246"/>
    <property type="match status" value="1"/>
</dbReference>
<evidence type="ECO:0000313" key="4">
    <source>
        <dbReference type="Proteomes" id="UP000325780"/>
    </source>
</evidence>
<dbReference type="Pfam" id="PF21666">
    <property type="entry name" value="DUF4246_N"/>
    <property type="match status" value="1"/>
</dbReference>
<dbReference type="InterPro" id="IPR025340">
    <property type="entry name" value="DUF4246"/>
</dbReference>
<evidence type="ECO:0000313" key="3">
    <source>
        <dbReference type="EMBL" id="KAE8155363.1"/>
    </source>
</evidence>
<dbReference type="InterPro" id="IPR049207">
    <property type="entry name" value="DUF4246_N"/>
</dbReference>
<dbReference type="EMBL" id="ML742023">
    <property type="protein sequence ID" value="KAE8155363.1"/>
    <property type="molecule type" value="Genomic_DNA"/>
</dbReference>
<sequence>MPEQIKLPGFNQPLNVYRPNPVEGEQWQFPHALDSDCYNEGISVRERRMLDFINQITDKLDWDRKVEDENIVRKWRTEACVRSEELEDDYLSSTMFDYCIAELRDKARYYRQSQMVSVWDCEAAVVKSDTVVPATLANSLRRTVRVLEEVPDSQKDWHPGSEGKVLDLLHPSLFPLIRGRSRALPTGTVPLAGCAQRTGDGETVALELDDRLKAYCKEVGHLLPKPLPEWGSFQWLPSNVQFGPDGRPKIVSYINNLHPNKHLELYGVLEQFVAAAIPLWNECLSWVEPRLRIPFCGGSDDDFTVPDGITFTPAAEEVESPDQLRSYTLAEAKENDIRWTDSFDNWFTANRVLIQPEPEPFRSREQWEARKEHRPVDLRQKFAESGMQVIFKLANIHLTPDNPEYTGGTWHIEGALNEHIVATALYYYDEDNITPSHLAFRQSLDAEEMRMIPAQGEYRSMELFYGIDSEDPAIQRLGQVQTRCGRLLAFPNILQHRVQPFHLADATRPGHRKILAMFLVDPHIPILSTANVPPQRQDWWAEEVRQVSPFRALPLEIFEMVMQHVDGFPLRWDEAVAVRADLMAERGAMTQHFNEEMEEQSFSFCEH</sequence>
<dbReference type="PANTHER" id="PTHR33119">
    <property type="entry name" value="IFI3P"/>
    <property type="match status" value="1"/>
</dbReference>
<dbReference type="OrthoDB" id="415532at2759"/>
<evidence type="ECO:0000259" key="2">
    <source>
        <dbReference type="Pfam" id="PF21666"/>
    </source>
</evidence>
<gene>
    <name evidence="3" type="ORF">BDV25DRAFT_126032</name>
</gene>
<reference evidence="3 4" key="1">
    <citation type="submission" date="2019-04" db="EMBL/GenBank/DDBJ databases">
        <title>Friends and foes A comparative genomics study of 23 Aspergillus species from section Flavi.</title>
        <authorList>
            <consortium name="DOE Joint Genome Institute"/>
            <person name="Kjaerbolling I."/>
            <person name="Vesth T."/>
            <person name="Frisvad J.C."/>
            <person name="Nybo J.L."/>
            <person name="Theobald S."/>
            <person name="Kildgaard S."/>
            <person name="Isbrandt T."/>
            <person name="Kuo A."/>
            <person name="Sato A."/>
            <person name="Lyhne E.K."/>
            <person name="Kogle M.E."/>
            <person name="Wiebenga A."/>
            <person name="Kun R.S."/>
            <person name="Lubbers R.J."/>
            <person name="Makela M.R."/>
            <person name="Barry K."/>
            <person name="Chovatia M."/>
            <person name="Clum A."/>
            <person name="Daum C."/>
            <person name="Haridas S."/>
            <person name="He G."/>
            <person name="LaButti K."/>
            <person name="Lipzen A."/>
            <person name="Mondo S."/>
            <person name="Riley R."/>
            <person name="Salamov A."/>
            <person name="Simmons B.A."/>
            <person name="Magnuson J.K."/>
            <person name="Henrissat B."/>
            <person name="Mortensen U.H."/>
            <person name="Larsen T.O."/>
            <person name="Devries R.P."/>
            <person name="Grigoriev I.V."/>
            <person name="Machida M."/>
            <person name="Baker S.E."/>
            <person name="Andersen M.R."/>
        </authorList>
    </citation>
    <scope>NUCLEOTIDE SEQUENCE [LARGE SCALE GENOMIC DNA]</scope>
    <source>
        <strain evidence="3 4">IBT 18842</strain>
    </source>
</reference>
<proteinExistence type="predicted"/>
<accession>A0A5N6U9R9</accession>
<protein>
    <submittedName>
        <fullName evidence="3">Uncharacterized protein</fullName>
    </submittedName>
</protein>
<feature type="domain" description="DUF4246" evidence="1">
    <location>
        <begin position="94"/>
        <end position="543"/>
    </location>
</feature>
<name>A0A5N6U9R9_ASPAV</name>
<keyword evidence="4" id="KW-1185">Reference proteome</keyword>